<dbReference type="RefSeq" id="WP_047214171.1">
    <property type="nucleotide sequence ID" value="NZ_CP011568.3"/>
</dbReference>
<organism evidence="7 8">
    <name type="scientific">Pandoraea thiooxydans</name>
    <dbReference type="NCBI Taxonomy" id="445709"/>
    <lineage>
        <taxon>Bacteria</taxon>
        <taxon>Pseudomonadati</taxon>
        <taxon>Pseudomonadota</taxon>
        <taxon>Betaproteobacteria</taxon>
        <taxon>Burkholderiales</taxon>
        <taxon>Burkholderiaceae</taxon>
        <taxon>Pandoraea</taxon>
    </lineage>
</organism>
<gene>
    <name evidence="7" type="ORF">ABW99_09085</name>
</gene>
<dbReference type="Proteomes" id="UP000036700">
    <property type="component" value="Chromosome"/>
</dbReference>
<evidence type="ECO:0000256" key="4">
    <source>
        <dbReference type="ARBA" id="ARBA00022989"/>
    </source>
</evidence>
<evidence type="ECO:0000256" key="3">
    <source>
        <dbReference type="ARBA" id="ARBA00022692"/>
    </source>
</evidence>
<dbReference type="PATRIC" id="fig|445709.3.peg.1944"/>
<keyword evidence="2" id="KW-1003">Cell membrane</keyword>
<sequence>MSLASLMTFALALLVAAGAPGPGIAAIVARVLGRGTQGAIAFTAGMAIGDVVWLTCAVLGVAALAQSFSEVFLAVKYAGALYLLYLAWKMWTSPVTTQEVTQQAQPPRERPSRLFLGGLSVTLGNPKVVIFYLALLPNLLDLRHITPLGYAEVVGITLAILAVVFGAYILLAARARKLLASRRAMKLLNRSTGVVMAGAAVMVATR</sequence>
<evidence type="ECO:0000256" key="1">
    <source>
        <dbReference type="ARBA" id="ARBA00004651"/>
    </source>
</evidence>
<evidence type="ECO:0000256" key="2">
    <source>
        <dbReference type="ARBA" id="ARBA00022475"/>
    </source>
</evidence>
<keyword evidence="4 6" id="KW-1133">Transmembrane helix</keyword>
<dbReference type="STRING" id="445709.ABW99_09085"/>
<keyword evidence="8" id="KW-1185">Reference proteome</keyword>
<evidence type="ECO:0000256" key="5">
    <source>
        <dbReference type="ARBA" id="ARBA00023136"/>
    </source>
</evidence>
<keyword evidence="3 6" id="KW-0812">Transmembrane</keyword>
<feature type="transmembrane region" description="Helical" evidence="6">
    <location>
        <begin position="114"/>
        <end position="134"/>
    </location>
</feature>
<dbReference type="OrthoDB" id="9804822at2"/>
<accession>A0A0G3EMN9</accession>
<dbReference type="GO" id="GO:0005886">
    <property type="term" value="C:plasma membrane"/>
    <property type="evidence" value="ECO:0007669"/>
    <property type="project" value="UniProtKB-SubCell"/>
</dbReference>
<protein>
    <submittedName>
        <fullName evidence="7">Lysine transporter LysE</fullName>
    </submittedName>
</protein>
<dbReference type="Pfam" id="PF01810">
    <property type="entry name" value="LysE"/>
    <property type="match status" value="1"/>
</dbReference>
<feature type="transmembrane region" description="Helical" evidence="6">
    <location>
        <begin position="41"/>
        <end position="65"/>
    </location>
</feature>
<keyword evidence="5 6" id="KW-0472">Membrane</keyword>
<name>A0A0G3EMN9_9BURK</name>
<dbReference type="PANTHER" id="PTHR30086">
    <property type="entry name" value="ARGININE EXPORTER PROTEIN ARGO"/>
    <property type="match status" value="1"/>
</dbReference>
<reference evidence="8" key="1">
    <citation type="submission" date="2015-06" db="EMBL/GenBank/DDBJ databases">
        <authorList>
            <person name="Lim Y.L."/>
            <person name="Ee R."/>
            <person name="Yong D."/>
            <person name="How K.Y."/>
            <person name="Yin W.F."/>
            <person name="Chan K.G."/>
        </authorList>
    </citation>
    <scope>NUCLEOTIDE SEQUENCE [LARGE SCALE GENOMIC DNA]</scope>
    <source>
        <strain evidence="8">DSM 25325</strain>
    </source>
</reference>
<comment type="subcellular location">
    <subcellularLocation>
        <location evidence="1">Cell membrane</location>
        <topology evidence="1">Multi-pass membrane protein</topology>
    </subcellularLocation>
</comment>
<dbReference type="KEGG" id="ptx:ABW99_09085"/>
<dbReference type="PIRSF" id="PIRSF006324">
    <property type="entry name" value="LeuE"/>
    <property type="match status" value="1"/>
</dbReference>
<dbReference type="InterPro" id="IPR001123">
    <property type="entry name" value="LeuE-type"/>
</dbReference>
<dbReference type="EMBL" id="CP011568">
    <property type="protein sequence ID" value="AKJ68348.1"/>
    <property type="molecule type" value="Genomic_DNA"/>
</dbReference>
<proteinExistence type="predicted"/>
<evidence type="ECO:0000313" key="8">
    <source>
        <dbReference type="Proteomes" id="UP000036700"/>
    </source>
</evidence>
<feature type="transmembrane region" description="Helical" evidence="6">
    <location>
        <begin position="154"/>
        <end position="175"/>
    </location>
</feature>
<dbReference type="AlphaFoldDB" id="A0A0G3EMN9"/>
<dbReference type="PANTHER" id="PTHR30086:SF20">
    <property type="entry name" value="ARGININE EXPORTER PROTEIN ARGO-RELATED"/>
    <property type="match status" value="1"/>
</dbReference>
<evidence type="ECO:0000313" key="7">
    <source>
        <dbReference type="EMBL" id="AKJ68348.1"/>
    </source>
</evidence>
<evidence type="ECO:0000256" key="6">
    <source>
        <dbReference type="SAM" id="Phobius"/>
    </source>
</evidence>
<dbReference type="GO" id="GO:0015171">
    <property type="term" value="F:amino acid transmembrane transporter activity"/>
    <property type="evidence" value="ECO:0007669"/>
    <property type="project" value="TreeGrafter"/>
</dbReference>